<feature type="repeat" description="ANK" evidence="3">
    <location>
        <begin position="110"/>
        <end position="142"/>
    </location>
</feature>
<dbReference type="InterPro" id="IPR036770">
    <property type="entry name" value="Ankyrin_rpt-contain_sf"/>
</dbReference>
<dbReference type="SMART" id="SM00248">
    <property type="entry name" value="ANK"/>
    <property type="match status" value="7"/>
</dbReference>
<dbReference type="SUPFAM" id="SSF48403">
    <property type="entry name" value="Ankyrin repeat"/>
    <property type="match status" value="1"/>
</dbReference>
<feature type="repeat" description="ANK" evidence="3">
    <location>
        <begin position="177"/>
        <end position="209"/>
    </location>
</feature>
<dbReference type="Proteomes" id="UP000747542">
    <property type="component" value="Unassembled WGS sequence"/>
</dbReference>
<organism evidence="4 5">
    <name type="scientific">Homarus americanus</name>
    <name type="common">American lobster</name>
    <dbReference type="NCBI Taxonomy" id="6706"/>
    <lineage>
        <taxon>Eukaryota</taxon>
        <taxon>Metazoa</taxon>
        <taxon>Ecdysozoa</taxon>
        <taxon>Arthropoda</taxon>
        <taxon>Crustacea</taxon>
        <taxon>Multicrustacea</taxon>
        <taxon>Malacostraca</taxon>
        <taxon>Eumalacostraca</taxon>
        <taxon>Eucarida</taxon>
        <taxon>Decapoda</taxon>
        <taxon>Pleocyemata</taxon>
        <taxon>Astacidea</taxon>
        <taxon>Nephropoidea</taxon>
        <taxon>Nephropidae</taxon>
        <taxon>Homarus</taxon>
    </lineage>
</organism>
<feature type="repeat" description="ANK" evidence="3">
    <location>
        <begin position="77"/>
        <end position="109"/>
    </location>
</feature>
<dbReference type="InterPro" id="IPR002110">
    <property type="entry name" value="Ankyrin_rpt"/>
</dbReference>
<feature type="repeat" description="ANK" evidence="3">
    <location>
        <begin position="288"/>
        <end position="310"/>
    </location>
</feature>
<evidence type="ECO:0000256" key="1">
    <source>
        <dbReference type="ARBA" id="ARBA00022737"/>
    </source>
</evidence>
<evidence type="ECO:0000313" key="4">
    <source>
        <dbReference type="EMBL" id="KAG7176986.1"/>
    </source>
</evidence>
<keyword evidence="5" id="KW-1185">Reference proteome</keyword>
<dbReference type="PROSITE" id="PS50297">
    <property type="entry name" value="ANK_REP_REGION"/>
    <property type="match status" value="4"/>
</dbReference>
<evidence type="ECO:0000256" key="2">
    <source>
        <dbReference type="ARBA" id="ARBA00023043"/>
    </source>
</evidence>
<dbReference type="PROSITE" id="PS50088">
    <property type="entry name" value="ANK_REPEAT"/>
    <property type="match status" value="4"/>
</dbReference>
<reference evidence="4" key="1">
    <citation type="journal article" date="2021" name="Sci. Adv.">
        <title>The American lobster genome reveals insights on longevity, neural, and immune adaptations.</title>
        <authorList>
            <person name="Polinski J.M."/>
            <person name="Zimin A.V."/>
            <person name="Clark K.F."/>
            <person name="Kohn A.B."/>
            <person name="Sadowski N."/>
            <person name="Timp W."/>
            <person name="Ptitsyn A."/>
            <person name="Khanna P."/>
            <person name="Romanova D.Y."/>
            <person name="Williams P."/>
            <person name="Greenwood S.J."/>
            <person name="Moroz L.L."/>
            <person name="Walt D.R."/>
            <person name="Bodnar A.G."/>
        </authorList>
    </citation>
    <scope>NUCLEOTIDE SEQUENCE</scope>
    <source>
        <strain evidence="4">GMGI-L3</strain>
    </source>
</reference>
<proteinExistence type="predicted"/>
<dbReference type="PANTHER" id="PTHR24173">
    <property type="entry name" value="ANKYRIN REPEAT CONTAINING"/>
    <property type="match status" value="1"/>
</dbReference>
<dbReference type="PANTHER" id="PTHR24173:SF74">
    <property type="entry name" value="ANKYRIN REPEAT DOMAIN-CONTAINING PROTEIN 16"/>
    <property type="match status" value="1"/>
</dbReference>
<accession>A0A8J5TKI0</accession>
<dbReference type="AlphaFoldDB" id="A0A8J5TKI0"/>
<dbReference type="PRINTS" id="PR01415">
    <property type="entry name" value="ANKYRIN"/>
</dbReference>
<keyword evidence="1" id="KW-0677">Repeat</keyword>
<comment type="caution">
    <text evidence="4">The sequence shown here is derived from an EMBL/GenBank/DDBJ whole genome shotgun (WGS) entry which is preliminary data.</text>
</comment>
<evidence type="ECO:0000313" key="5">
    <source>
        <dbReference type="Proteomes" id="UP000747542"/>
    </source>
</evidence>
<keyword evidence="2 3" id="KW-0040">ANK repeat</keyword>
<dbReference type="EMBL" id="JAHLQT010002534">
    <property type="protein sequence ID" value="KAG7176986.1"/>
    <property type="molecule type" value="Genomic_DNA"/>
</dbReference>
<dbReference type="Gene3D" id="1.25.40.20">
    <property type="entry name" value="Ankyrin repeat-containing domain"/>
    <property type="match status" value="4"/>
</dbReference>
<protein>
    <submittedName>
        <fullName evidence="4">Ankyrin-2-like 1</fullName>
    </submittedName>
</protein>
<gene>
    <name evidence="4" type="primary">Ank2-L1</name>
    <name evidence="4" type="ORF">Hamer_G000200</name>
</gene>
<evidence type="ECO:0000256" key="3">
    <source>
        <dbReference type="PROSITE-ProRule" id="PRU00023"/>
    </source>
</evidence>
<dbReference type="Pfam" id="PF12796">
    <property type="entry name" value="Ank_2"/>
    <property type="match status" value="3"/>
</dbReference>
<name>A0A8J5TKI0_HOMAM</name>
<sequence>MDRRRRKATEALKVGVKAGKEVMVVAALALGGDPNISVWDDGAQESRSMLTLAARLGHSHLVPHLLAAGLHVDGSGECHTPLHLAAHYGHDQVVKELLRDTPHLEARIDFGKTALRVAAEEGHQRCVRTLLSAGADPNARDHEDRTPLHLAALCNHSAIVEDLVTDDRCNLQALDINNDTALHYAAIGGGMETAQYLLEVGLNLNAKGSLGYTPIDQAKMEGHHLLLWWLMKQPQAVVETPRGKIEKDCWDYHEGDYWLMSKWIREEDLDAIIGSVPLLLDSHQQDDAGMTILHHAAQLGVTRVVRLLLEECKVYPHAVTWAGDTPGDLAQQKGHLQVLNILHRHQPQVITVQV</sequence>